<proteinExistence type="predicted"/>
<dbReference type="EMBL" id="PSQE01000004">
    <property type="protein sequence ID" value="RHN62212.1"/>
    <property type="molecule type" value="Genomic_DNA"/>
</dbReference>
<reference evidence="1" key="1">
    <citation type="journal article" date="2018" name="Nat. Plants">
        <title>Whole-genome landscape of Medicago truncatula symbiotic genes.</title>
        <authorList>
            <person name="Pecrix Y."/>
            <person name="Gamas P."/>
            <person name="Carrere S."/>
        </authorList>
    </citation>
    <scope>NUCLEOTIDE SEQUENCE</scope>
    <source>
        <tissue evidence="1">Leaves</tissue>
    </source>
</reference>
<evidence type="ECO:0000313" key="1">
    <source>
        <dbReference type="EMBL" id="RHN62212.1"/>
    </source>
</evidence>
<dbReference type="Gramene" id="rna24763">
    <property type="protein sequence ID" value="RHN62212.1"/>
    <property type="gene ID" value="gene24763"/>
</dbReference>
<name>A0A396I9D5_MEDTR</name>
<accession>A0A396I9D5</accession>
<dbReference type="AlphaFoldDB" id="A0A396I9D5"/>
<sequence>MPRIHISIRHMIKHPTCISHTFTIPIHFNHLVMHLEITPKSRLQKVIMNFLSILNGFRLTTQIKQNLKAISISFNTFFHQFKRLFHLSLLTKTCQINNRRRRRSLFLNIRGLELVIRVLKLIKVTILWVPLILVNPSIGTIGWLKIRILTNGLPEIRVLRGWWWSEIRGFEGSNPVEEIDQGHFEYCDD</sequence>
<protein>
    <submittedName>
        <fullName evidence="1">Uncharacterized protein</fullName>
    </submittedName>
</protein>
<dbReference type="Proteomes" id="UP000265566">
    <property type="component" value="Chromosome 4"/>
</dbReference>
<organism evidence="1">
    <name type="scientific">Medicago truncatula</name>
    <name type="common">Barrel medic</name>
    <name type="synonym">Medicago tribuloides</name>
    <dbReference type="NCBI Taxonomy" id="3880"/>
    <lineage>
        <taxon>Eukaryota</taxon>
        <taxon>Viridiplantae</taxon>
        <taxon>Streptophyta</taxon>
        <taxon>Embryophyta</taxon>
        <taxon>Tracheophyta</taxon>
        <taxon>Spermatophyta</taxon>
        <taxon>Magnoliopsida</taxon>
        <taxon>eudicotyledons</taxon>
        <taxon>Gunneridae</taxon>
        <taxon>Pentapetalae</taxon>
        <taxon>rosids</taxon>
        <taxon>fabids</taxon>
        <taxon>Fabales</taxon>
        <taxon>Fabaceae</taxon>
        <taxon>Papilionoideae</taxon>
        <taxon>50 kb inversion clade</taxon>
        <taxon>NPAAA clade</taxon>
        <taxon>Hologalegina</taxon>
        <taxon>IRL clade</taxon>
        <taxon>Trifolieae</taxon>
        <taxon>Medicago</taxon>
    </lineage>
</organism>
<comment type="caution">
    <text evidence="1">The sequence shown here is derived from an EMBL/GenBank/DDBJ whole genome shotgun (WGS) entry which is preliminary data.</text>
</comment>
<gene>
    <name evidence="1" type="ORF">MtrunA17_Chr4g0044981</name>
</gene>